<keyword evidence="1" id="KW-0812">Transmembrane</keyword>
<comment type="caution">
    <text evidence="2">The sequence shown here is derived from an EMBL/GenBank/DDBJ whole genome shotgun (WGS) entry which is preliminary data.</text>
</comment>
<evidence type="ECO:0000313" key="3">
    <source>
        <dbReference type="Proteomes" id="UP000533641"/>
    </source>
</evidence>
<organism evidence="2 3">
    <name type="scientific">Rhizobium mongolense</name>
    <dbReference type="NCBI Taxonomy" id="57676"/>
    <lineage>
        <taxon>Bacteria</taxon>
        <taxon>Pseudomonadati</taxon>
        <taxon>Pseudomonadota</taxon>
        <taxon>Alphaproteobacteria</taxon>
        <taxon>Hyphomicrobiales</taxon>
        <taxon>Rhizobiaceae</taxon>
        <taxon>Rhizobium/Agrobacterium group</taxon>
        <taxon>Rhizobium</taxon>
    </lineage>
</organism>
<proteinExistence type="predicted"/>
<evidence type="ECO:0000256" key="1">
    <source>
        <dbReference type="SAM" id="Phobius"/>
    </source>
</evidence>
<name>A0A7W6WEB1_9HYPH</name>
<feature type="transmembrane region" description="Helical" evidence="1">
    <location>
        <begin position="15"/>
        <end position="34"/>
    </location>
</feature>
<sequence>MPIAVAVGGGIGQELAFGAAIAVCLGLIVELRLAHHAGLGWGRIAVAGDAENVAVFETLGDAGCGIAGIQPDSTDLEVEALTLAVQPVEIDDILSCTLAGVTWVSVMIASLPSTVR</sequence>
<accession>A0A7W6WEB1</accession>
<dbReference type="EMBL" id="JACIGM010000004">
    <property type="protein sequence ID" value="MBB4274459.1"/>
    <property type="molecule type" value="Genomic_DNA"/>
</dbReference>
<reference evidence="2 3" key="1">
    <citation type="submission" date="2020-08" db="EMBL/GenBank/DDBJ databases">
        <title>Genomic Encyclopedia of Type Strains, Phase IV (KMG-V): Genome sequencing to study the core and pangenomes of soil and plant-associated prokaryotes.</title>
        <authorList>
            <person name="Whitman W."/>
        </authorList>
    </citation>
    <scope>NUCLEOTIDE SEQUENCE [LARGE SCALE GENOMIC DNA]</scope>
    <source>
        <strain evidence="2 3">SEMIA 402</strain>
    </source>
</reference>
<gene>
    <name evidence="2" type="ORF">GGE12_002235</name>
</gene>
<keyword evidence="1" id="KW-0472">Membrane</keyword>
<dbReference type="AlphaFoldDB" id="A0A7W6WEB1"/>
<dbReference type="Proteomes" id="UP000533641">
    <property type="component" value="Unassembled WGS sequence"/>
</dbReference>
<keyword evidence="1" id="KW-1133">Transmembrane helix</keyword>
<protein>
    <submittedName>
        <fullName evidence="2">Uncharacterized protein</fullName>
    </submittedName>
</protein>
<evidence type="ECO:0000313" key="2">
    <source>
        <dbReference type="EMBL" id="MBB4274459.1"/>
    </source>
</evidence>